<dbReference type="EMBL" id="KN838659">
    <property type="protein sequence ID" value="KIJ98885.1"/>
    <property type="molecule type" value="Genomic_DNA"/>
</dbReference>
<keyword evidence="1" id="KW-0812">Transmembrane</keyword>
<sequence>MICSLPSFLLLPPFVSYFLPFFSVFTYFLPSLSFHPPFPLLPSSLPSPCFLFPLLAFSLPSPPSLPSHFPPRSALFPPSLLLPSLPSPPLSPFPAFPPSLPFFLPPFRPASFPPFPSPSLLPSHFPSSHSLPRSLTLSSSLNPSFVLPSSLPFSKRSFFLPTRFTQQKLIQYTTSNGTRQIASRLRTRIDKGSPDHVARTWKKTYLTHALRCCGTACGKGGGRAHLM</sequence>
<dbReference type="HOGENOM" id="CLU_1219853_0_0_1"/>
<name>A0A0C9X190_9AGAR</name>
<evidence type="ECO:0000313" key="2">
    <source>
        <dbReference type="EMBL" id="KIJ98885.1"/>
    </source>
</evidence>
<reference evidence="2 3" key="1">
    <citation type="submission" date="2014-04" db="EMBL/GenBank/DDBJ databases">
        <authorList>
            <consortium name="DOE Joint Genome Institute"/>
            <person name="Kuo A."/>
            <person name="Kohler A."/>
            <person name="Nagy L.G."/>
            <person name="Floudas D."/>
            <person name="Copeland A."/>
            <person name="Barry K.W."/>
            <person name="Cichocki N."/>
            <person name="Veneault-Fourrey C."/>
            <person name="LaButti K."/>
            <person name="Lindquist E.A."/>
            <person name="Lipzen A."/>
            <person name="Lundell T."/>
            <person name="Morin E."/>
            <person name="Murat C."/>
            <person name="Sun H."/>
            <person name="Tunlid A."/>
            <person name="Henrissat B."/>
            <person name="Grigoriev I.V."/>
            <person name="Hibbett D.S."/>
            <person name="Martin F."/>
            <person name="Nordberg H.P."/>
            <person name="Cantor M.N."/>
            <person name="Hua S.X."/>
        </authorList>
    </citation>
    <scope>NUCLEOTIDE SEQUENCE [LARGE SCALE GENOMIC DNA]</scope>
    <source>
        <strain evidence="2 3">LaAM-08-1</strain>
    </source>
</reference>
<evidence type="ECO:0000256" key="1">
    <source>
        <dbReference type="SAM" id="Phobius"/>
    </source>
</evidence>
<keyword evidence="1" id="KW-0472">Membrane</keyword>
<dbReference type="AlphaFoldDB" id="A0A0C9X190"/>
<accession>A0A0C9X190</accession>
<proteinExistence type="predicted"/>
<protein>
    <submittedName>
        <fullName evidence="2">Uncharacterized protein</fullName>
    </submittedName>
</protein>
<organism evidence="2 3">
    <name type="scientific">Laccaria amethystina LaAM-08-1</name>
    <dbReference type="NCBI Taxonomy" id="1095629"/>
    <lineage>
        <taxon>Eukaryota</taxon>
        <taxon>Fungi</taxon>
        <taxon>Dikarya</taxon>
        <taxon>Basidiomycota</taxon>
        <taxon>Agaricomycotina</taxon>
        <taxon>Agaricomycetes</taxon>
        <taxon>Agaricomycetidae</taxon>
        <taxon>Agaricales</taxon>
        <taxon>Agaricineae</taxon>
        <taxon>Hydnangiaceae</taxon>
        <taxon>Laccaria</taxon>
    </lineage>
</organism>
<feature type="transmembrane region" description="Helical" evidence="1">
    <location>
        <begin position="7"/>
        <end position="28"/>
    </location>
</feature>
<keyword evidence="1" id="KW-1133">Transmembrane helix</keyword>
<reference evidence="3" key="2">
    <citation type="submission" date="2015-01" db="EMBL/GenBank/DDBJ databases">
        <title>Evolutionary Origins and Diversification of the Mycorrhizal Mutualists.</title>
        <authorList>
            <consortium name="DOE Joint Genome Institute"/>
            <consortium name="Mycorrhizal Genomics Consortium"/>
            <person name="Kohler A."/>
            <person name="Kuo A."/>
            <person name="Nagy L.G."/>
            <person name="Floudas D."/>
            <person name="Copeland A."/>
            <person name="Barry K.W."/>
            <person name="Cichocki N."/>
            <person name="Veneault-Fourrey C."/>
            <person name="LaButti K."/>
            <person name="Lindquist E.A."/>
            <person name="Lipzen A."/>
            <person name="Lundell T."/>
            <person name="Morin E."/>
            <person name="Murat C."/>
            <person name="Riley R."/>
            <person name="Ohm R."/>
            <person name="Sun H."/>
            <person name="Tunlid A."/>
            <person name="Henrissat B."/>
            <person name="Grigoriev I.V."/>
            <person name="Hibbett D.S."/>
            <person name="Martin F."/>
        </authorList>
    </citation>
    <scope>NUCLEOTIDE SEQUENCE [LARGE SCALE GENOMIC DNA]</scope>
    <source>
        <strain evidence="3">LaAM-08-1</strain>
    </source>
</reference>
<keyword evidence="3" id="KW-1185">Reference proteome</keyword>
<dbReference type="Proteomes" id="UP000054477">
    <property type="component" value="Unassembled WGS sequence"/>
</dbReference>
<evidence type="ECO:0000313" key="3">
    <source>
        <dbReference type="Proteomes" id="UP000054477"/>
    </source>
</evidence>
<gene>
    <name evidence="2" type="ORF">K443DRAFT_193207</name>
</gene>